<sequence>MALNKKIELHLQKIFAPNARLDEKLLGKDVTFVTNEFGEPETLFIGKRQPDGAINGERYVRRIIRKPNSNELLKSHWELKGKVSRS</sequence>
<comment type="caution">
    <text evidence="1">The sequence shown here is derived from an EMBL/GenBank/DDBJ whole genome shotgun (WGS) entry which is preliminary data.</text>
</comment>
<name>A0A364RFS6_9BACT</name>
<evidence type="ECO:0000313" key="2">
    <source>
        <dbReference type="Proteomes" id="UP000251692"/>
    </source>
</evidence>
<accession>A0A364RFS6</accession>
<dbReference type="AlphaFoldDB" id="A0A364RFS6"/>
<organism evidence="1 2">
    <name type="scientific">Pontibacter arcticus</name>
    <dbReference type="NCBI Taxonomy" id="2080288"/>
    <lineage>
        <taxon>Bacteria</taxon>
        <taxon>Pseudomonadati</taxon>
        <taxon>Bacteroidota</taxon>
        <taxon>Cytophagia</taxon>
        <taxon>Cytophagales</taxon>
        <taxon>Hymenobacteraceae</taxon>
        <taxon>Pontibacter</taxon>
    </lineage>
</organism>
<protein>
    <submittedName>
        <fullName evidence="1">Uncharacterized protein</fullName>
    </submittedName>
</protein>
<dbReference type="EMBL" id="QMDV01000002">
    <property type="protein sequence ID" value="RAU83198.1"/>
    <property type="molecule type" value="Genomic_DNA"/>
</dbReference>
<keyword evidence="2" id="KW-1185">Reference proteome</keyword>
<reference evidence="1 2" key="2">
    <citation type="submission" date="2018-07" db="EMBL/GenBank/DDBJ databases">
        <title>Pontibacter sp. 2b14 genomic sequence and assembly.</title>
        <authorList>
            <person name="Du Z.-J."/>
        </authorList>
    </citation>
    <scope>NUCLEOTIDE SEQUENCE [LARGE SCALE GENOMIC DNA]</scope>
    <source>
        <strain evidence="1 2">2b14</strain>
    </source>
</reference>
<reference evidence="1 2" key="1">
    <citation type="submission" date="2018-06" db="EMBL/GenBank/DDBJ databases">
        <authorList>
            <person name="Liu Z.-W."/>
        </authorList>
    </citation>
    <scope>NUCLEOTIDE SEQUENCE [LARGE SCALE GENOMIC DNA]</scope>
    <source>
        <strain evidence="1 2">2b14</strain>
    </source>
</reference>
<evidence type="ECO:0000313" key="1">
    <source>
        <dbReference type="EMBL" id="RAU83198.1"/>
    </source>
</evidence>
<dbReference type="Proteomes" id="UP000251692">
    <property type="component" value="Unassembled WGS sequence"/>
</dbReference>
<dbReference type="RefSeq" id="WP_112305348.1">
    <property type="nucleotide sequence ID" value="NZ_QMDV01000002.1"/>
</dbReference>
<proteinExistence type="predicted"/>
<dbReference type="OrthoDB" id="770510at2"/>
<gene>
    <name evidence="1" type="ORF">DP923_08220</name>
</gene>